<keyword evidence="1" id="KW-0812">Transmembrane</keyword>
<dbReference type="Proteomes" id="UP001286313">
    <property type="component" value="Unassembled WGS sequence"/>
</dbReference>
<proteinExistence type="predicted"/>
<dbReference type="AlphaFoldDB" id="A0AAE1K520"/>
<keyword evidence="1" id="KW-0472">Membrane</keyword>
<organism evidence="2 3">
    <name type="scientific">Petrolisthes cinctipes</name>
    <name type="common">Flat porcelain crab</name>
    <dbReference type="NCBI Taxonomy" id="88211"/>
    <lineage>
        <taxon>Eukaryota</taxon>
        <taxon>Metazoa</taxon>
        <taxon>Ecdysozoa</taxon>
        <taxon>Arthropoda</taxon>
        <taxon>Crustacea</taxon>
        <taxon>Multicrustacea</taxon>
        <taxon>Malacostraca</taxon>
        <taxon>Eumalacostraca</taxon>
        <taxon>Eucarida</taxon>
        <taxon>Decapoda</taxon>
        <taxon>Pleocyemata</taxon>
        <taxon>Anomura</taxon>
        <taxon>Galatheoidea</taxon>
        <taxon>Porcellanidae</taxon>
        <taxon>Petrolisthes</taxon>
    </lineage>
</organism>
<keyword evidence="3" id="KW-1185">Reference proteome</keyword>
<dbReference type="EMBL" id="JAWQEG010004139">
    <property type="protein sequence ID" value="KAK3862870.1"/>
    <property type="molecule type" value="Genomic_DNA"/>
</dbReference>
<sequence>MISNLTEENVMGIQVVVAVVIGLVILVLLWRPLRASSKRLGVLLLGLYESDKTQLFSQLYHDTTSYLAKELVTNQNIFLQHRVQRMNVRMAVQLFSETTAKSL</sequence>
<gene>
    <name evidence="2" type="ORF">Pcinc_031309</name>
</gene>
<accession>A0AAE1K520</accession>
<reference evidence="2" key="1">
    <citation type="submission" date="2023-10" db="EMBL/GenBank/DDBJ databases">
        <title>Genome assemblies of two species of porcelain crab, Petrolisthes cinctipes and Petrolisthes manimaculis (Anomura: Porcellanidae).</title>
        <authorList>
            <person name="Angst P."/>
        </authorList>
    </citation>
    <scope>NUCLEOTIDE SEQUENCE</scope>
    <source>
        <strain evidence="2">PB745_01</strain>
        <tissue evidence="2">Gill</tissue>
    </source>
</reference>
<evidence type="ECO:0000256" key="1">
    <source>
        <dbReference type="SAM" id="Phobius"/>
    </source>
</evidence>
<keyword evidence="1" id="KW-1133">Transmembrane helix</keyword>
<name>A0AAE1K520_PETCI</name>
<comment type="caution">
    <text evidence="2">The sequence shown here is derived from an EMBL/GenBank/DDBJ whole genome shotgun (WGS) entry which is preliminary data.</text>
</comment>
<feature type="transmembrane region" description="Helical" evidence="1">
    <location>
        <begin position="12"/>
        <end position="30"/>
    </location>
</feature>
<evidence type="ECO:0000313" key="3">
    <source>
        <dbReference type="Proteomes" id="UP001286313"/>
    </source>
</evidence>
<evidence type="ECO:0000313" key="2">
    <source>
        <dbReference type="EMBL" id="KAK3862870.1"/>
    </source>
</evidence>
<protein>
    <submittedName>
        <fullName evidence="2">Uncharacterized protein</fullName>
    </submittedName>
</protein>